<feature type="transmembrane region" description="Helical" evidence="10">
    <location>
        <begin position="56"/>
        <end position="75"/>
    </location>
</feature>
<evidence type="ECO:0000256" key="4">
    <source>
        <dbReference type="ARBA" id="ARBA00023040"/>
    </source>
</evidence>
<feature type="transmembrane region" description="Helical" evidence="10">
    <location>
        <begin position="181"/>
        <end position="207"/>
    </location>
</feature>
<comment type="subcellular location">
    <subcellularLocation>
        <location evidence="1">Membrane</location>
        <topology evidence="1">Multi-pass membrane protein</topology>
    </subcellularLocation>
</comment>
<keyword evidence="6 8" id="KW-0675">Receptor</keyword>
<dbReference type="PROSITE" id="PS50262">
    <property type="entry name" value="G_PROTEIN_RECEP_F1_2"/>
    <property type="match status" value="1"/>
</dbReference>
<name>A0A1I7SEY8_BURXY</name>
<dbReference type="PANTHER" id="PTHR24243">
    <property type="entry name" value="G-PROTEIN COUPLED RECEPTOR"/>
    <property type="match status" value="1"/>
</dbReference>
<dbReference type="InterPro" id="IPR017452">
    <property type="entry name" value="GPCR_Rhodpsn_7TM"/>
</dbReference>
<evidence type="ECO:0000256" key="9">
    <source>
        <dbReference type="SAM" id="MobiDB-lite"/>
    </source>
</evidence>
<feature type="transmembrane region" description="Helical" evidence="10">
    <location>
        <begin position="23"/>
        <end position="44"/>
    </location>
</feature>
<keyword evidence="3 10" id="KW-1133">Transmembrane helix</keyword>
<evidence type="ECO:0000256" key="8">
    <source>
        <dbReference type="RuleBase" id="RU000688"/>
    </source>
</evidence>
<sequence length="437" mass="49023">MDEIDELDTIRQPFGLVIVYTTFYAFVFLLGLIGNVFVLLAIIWHPTLRSTTDYMISSLAMADLLIIVFCLPTTLLNNLLTEWQLGAIGCKMSTFINSTTSCASIFTLVAVTADRYLAICHTLKYAMWEASYTLYVILAIWVTSAVLASPNLIFYDEVLYDLLPPNGTLVARLCVSTQDDFLHFIIVNLIIAFIVPTCLISVSYALIFKTVSNHRSLAVDARIRDERVKLRVATMMLTVIIVFMLCWTPLYALYCYFFMASDKNSSFFQFASSILRPIFQWLSLLSSSINPLVYIGYSQKYRRAFHTLLLLPCQMKYNKMRSATRTTFRLSTDKSNGQEKSGISPSQPIKKYTLLGPQRRMTTTVAAWPDENSNGTAMGLRRASQPHFLNAPPVKAPLLNGKDGSRSRTPPPALGTLAAPVVQYTMINNNFGPVSQC</sequence>
<feature type="domain" description="G-protein coupled receptors family 1 profile" evidence="11">
    <location>
        <begin position="34"/>
        <end position="294"/>
    </location>
</feature>
<dbReference type="Proteomes" id="UP000582659">
    <property type="component" value="Unassembled WGS sequence"/>
</dbReference>
<dbReference type="EMBL" id="CAJFCV020000004">
    <property type="protein sequence ID" value="CAG9113695.1"/>
    <property type="molecule type" value="Genomic_DNA"/>
</dbReference>
<dbReference type="InterPro" id="IPR000276">
    <property type="entry name" value="GPCR_Rhodpsn"/>
</dbReference>
<dbReference type="GO" id="GO:0004930">
    <property type="term" value="F:G protein-coupled receptor activity"/>
    <property type="evidence" value="ECO:0007669"/>
    <property type="project" value="UniProtKB-KW"/>
</dbReference>
<evidence type="ECO:0000256" key="7">
    <source>
        <dbReference type="ARBA" id="ARBA00023224"/>
    </source>
</evidence>
<keyword evidence="7 8" id="KW-0807">Transducer</keyword>
<dbReference type="PANTHER" id="PTHR24243:SF224">
    <property type="entry name" value="G-PROTEIN COUPLED RECEPTOR 19-RELATED"/>
    <property type="match status" value="1"/>
</dbReference>
<keyword evidence="14" id="KW-1185">Reference proteome</keyword>
<dbReference type="PROSITE" id="PS00237">
    <property type="entry name" value="G_PROTEIN_RECEP_F1_1"/>
    <property type="match status" value="1"/>
</dbReference>
<dbReference type="eggNOG" id="KOG3656">
    <property type="taxonomic scope" value="Eukaryota"/>
</dbReference>
<evidence type="ECO:0000259" key="11">
    <source>
        <dbReference type="PROSITE" id="PS50262"/>
    </source>
</evidence>
<dbReference type="EMBL" id="CAJFDI010000004">
    <property type="protein sequence ID" value="CAD5224786.1"/>
    <property type="molecule type" value="Genomic_DNA"/>
</dbReference>
<evidence type="ECO:0000313" key="13">
    <source>
        <dbReference type="Proteomes" id="UP000095284"/>
    </source>
</evidence>
<evidence type="ECO:0000256" key="5">
    <source>
        <dbReference type="ARBA" id="ARBA00023136"/>
    </source>
</evidence>
<evidence type="ECO:0000256" key="2">
    <source>
        <dbReference type="ARBA" id="ARBA00022692"/>
    </source>
</evidence>
<dbReference type="SUPFAM" id="SSF81321">
    <property type="entry name" value="Family A G protein-coupled receptor-like"/>
    <property type="match status" value="1"/>
</dbReference>
<evidence type="ECO:0000313" key="14">
    <source>
        <dbReference type="Proteomes" id="UP000659654"/>
    </source>
</evidence>
<dbReference type="Gene3D" id="1.20.1070.10">
    <property type="entry name" value="Rhodopsin 7-helix transmembrane proteins"/>
    <property type="match status" value="1"/>
</dbReference>
<proteinExistence type="inferred from homology"/>
<feature type="transmembrane region" description="Helical" evidence="10">
    <location>
        <begin position="232"/>
        <end position="259"/>
    </location>
</feature>
<evidence type="ECO:0000256" key="6">
    <source>
        <dbReference type="ARBA" id="ARBA00023170"/>
    </source>
</evidence>
<keyword evidence="2 8" id="KW-0812">Transmembrane</keyword>
<gene>
    <name evidence="12" type="ORF">BXYJ_LOCUS8218</name>
</gene>
<dbReference type="OrthoDB" id="5975505at2759"/>
<protein>
    <submittedName>
        <fullName evidence="12">(pine wood nematode) hypothetical protein</fullName>
    </submittedName>
    <submittedName>
        <fullName evidence="15">G_PROTEIN_RECEP_F1_2 domain-containing protein</fullName>
    </submittedName>
</protein>
<keyword evidence="4 8" id="KW-0297">G-protein coupled receptor</keyword>
<accession>A0A1I7SEY8</accession>
<feature type="transmembrane region" description="Helical" evidence="10">
    <location>
        <begin position="279"/>
        <end position="297"/>
    </location>
</feature>
<dbReference type="AlphaFoldDB" id="A0A1I7SEY8"/>
<dbReference type="Proteomes" id="UP000659654">
    <property type="component" value="Unassembled WGS sequence"/>
</dbReference>
<dbReference type="GO" id="GO:0005886">
    <property type="term" value="C:plasma membrane"/>
    <property type="evidence" value="ECO:0007669"/>
    <property type="project" value="TreeGrafter"/>
</dbReference>
<dbReference type="WBParaSite" id="BXY_1159900.1">
    <property type="protein sequence ID" value="BXY_1159900.1"/>
    <property type="gene ID" value="BXY_1159900"/>
</dbReference>
<dbReference type="Proteomes" id="UP000095284">
    <property type="component" value="Unplaced"/>
</dbReference>
<evidence type="ECO:0000313" key="15">
    <source>
        <dbReference type="WBParaSite" id="BXY_1159900.1"/>
    </source>
</evidence>
<evidence type="ECO:0000256" key="10">
    <source>
        <dbReference type="SAM" id="Phobius"/>
    </source>
</evidence>
<feature type="transmembrane region" description="Helical" evidence="10">
    <location>
        <begin position="134"/>
        <end position="155"/>
    </location>
</feature>
<comment type="similarity">
    <text evidence="8">Belongs to the G-protein coupled receptor 1 family.</text>
</comment>
<reference evidence="15" key="1">
    <citation type="submission" date="2016-11" db="UniProtKB">
        <authorList>
            <consortium name="WormBaseParasite"/>
        </authorList>
    </citation>
    <scope>IDENTIFICATION</scope>
</reference>
<organism evidence="13 15">
    <name type="scientific">Bursaphelenchus xylophilus</name>
    <name type="common">Pinewood nematode worm</name>
    <name type="synonym">Aphelenchoides xylophilus</name>
    <dbReference type="NCBI Taxonomy" id="6326"/>
    <lineage>
        <taxon>Eukaryota</taxon>
        <taxon>Metazoa</taxon>
        <taxon>Ecdysozoa</taxon>
        <taxon>Nematoda</taxon>
        <taxon>Chromadorea</taxon>
        <taxon>Rhabditida</taxon>
        <taxon>Tylenchina</taxon>
        <taxon>Tylenchomorpha</taxon>
        <taxon>Aphelenchoidea</taxon>
        <taxon>Aphelenchoididae</taxon>
        <taxon>Bursaphelenchus</taxon>
    </lineage>
</organism>
<dbReference type="PRINTS" id="PR00237">
    <property type="entry name" value="GPCRRHODOPSN"/>
</dbReference>
<feature type="region of interest" description="Disordered" evidence="9">
    <location>
        <begin position="389"/>
        <end position="414"/>
    </location>
</feature>
<keyword evidence="5 10" id="KW-0472">Membrane</keyword>
<reference evidence="12" key="2">
    <citation type="submission" date="2020-09" db="EMBL/GenBank/DDBJ databases">
        <authorList>
            <person name="Kikuchi T."/>
        </authorList>
    </citation>
    <scope>NUCLEOTIDE SEQUENCE</scope>
    <source>
        <strain evidence="12">Ka4C1</strain>
    </source>
</reference>
<evidence type="ECO:0000313" key="12">
    <source>
        <dbReference type="EMBL" id="CAD5224786.1"/>
    </source>
</evidence>
<evidence type="ECO:0000256" key="3">
    <source>
        <dbReference type="ARBA" id="ARBA00022989"/>
    </source>
</evidence>
<dbReference type="Pfam" id="PF00001">
    <property type="entry name" value="7tm_1"/>
    <property type="match status" value="1"/>
</dbReference>
<dbReference type="SMART" id="SM01381">
    <property type="entry name" value="7TM_GPCR_Srsx"/>
    <property type="match status" value="1"/>
</dbReference>
<evidence type="ECO:0000256" key="1">
    <source>
        <dbReference type="ARBA" id="ARBA00004141"/>
    </source>
</evidence>